<organism evidence="1 2">
    <name type="scientific">Pararge aegeria aegeria</name>
    <dbReference type="NCBI Taxonomy" id="348720"/>
    <lineage>
        <taxon>Eukaryota</taxon>
        <taxon>Metazoa</taxon>
        <taxon>Ecdysozoa</taxon>
        <taxon>Arthropoda</taxon>
        <taxon>Hexapoda</taxon>
        <taxon>Insecta</taxon>
        <taxon>Pterygota</taxon>
        <taxon>Neoptera</taxon>
        <taxon>Endopterygota</taxon>
        <taxon>Lepidoptera</taxon>
        <taxon>Glossata</taxon>
        <taxon>Ditrysia</taxon>
        <taxon>Papilionoidea</taxon>
        <taxon>Nymphalidae</taxon>
        <taxon>Satyrinae</taxon>
        <taxon>Satyrini</taxon>
        <taxon>Parargina</taxon>
        <taxon>Pararge</taxon>
    </lineage>
</organism>
<comment type="caution">
    <text evidence="1">The sequence shown here is derived from an EMBL/GenBank/DDBJ whole genome shotgun (WGS) entry which is preliminary data.</text>
</comment>
<feature type="non-terminal residue" evidence="1">
    <location>
        <position position="1"/>
    </location>
</feature>
<gene>
    <name evidence="1" type="primary">jg13894</name>
    <name evidence="1" type="ORF">PAEG_LOCUS828</name>
</gene>
<accession>A0A8S4QEI6</accession>
<sequence length="100" mass="11370">LGRWWPSIPTIVQKIVPSEIAWNREGGTREGKDINTPLSQETHWVPECIQLPLASTSCRPTGGVFKAKFITQQIAGLRRRHAFFRTRLPGYIVIQIVHIP</sequence>
<dbReference type="AlphaFoldDB" id="A0A8S4QEI6"/>
<dbReference type="Proteomes" id="UP000838756">
    <property type="component" value="Unassembled WGS sequence"/>
</dbReference>
<evidence type="ECO:0000313" key="1">
    <source>
        <dbReference type="EMBL" id="CAH2208212.1"/>
    </source>
</evidence>
<dbReference type="EMBL" id="CAKXAJ010002663">
    <property type="protein sequence ID" value="CAH2208212.1"/>
    <property type="molecule type" value="Genomic_DNA"/>
</dbReference>
<name>A0A8S4QEI6_9NEOP</name>
<reference evidence="1" key="1">
    <citation type="submission" date="2022-03" db="EMBL/GenBank/DDBJ databases">
        <authorList>
            <person name="Lindestad O."/>
        </authorList>
    </citation>
    <scope>NUCLEOTIDE SEQUENCE</scope>
</reference>
<keyword evidence="2" id="KW-1185">Reference proteome</keyword>
<proteinExistence type="predicted"/>
<protein>
    <submittedName>
        <fullName evidence="1">Jg13894 protein</fullName>
    </submittedName>
</protein>
<evidence type="ECO:0000313" key="2">
    <source>
        <dbReference type="Proteomes" id="UP000838756"/>
    </source>
</evidence>